<dbReference type="AlphaFoldDB" id="A0A8D9H351"/>
<accession>A0A8D9H351</accession>
<proteinExistence type="predicted"/>
<protein>
    <submittedName>
        <fullName evidence="1">Uncharacterized protein</fullName>
    </submittedName>
</protein>
<sequence>LAHTEKHIVITYMKSNDFVKEMRIHYKLNGHAKEEAYEKFLLHLRTLGPVAVGFNNFPNYSLDDFGFHILSPTPIELVRPGFEYNYTKHVALLMRLGIDVEGNEYVELFEISGHNWRDSGFVQLAMHQGLTNFAIEMEI</sequence>
<gene>
    <name evidence="1" type="ORF">BRAPAZ1V2_A02P09900.2</name>
</gene>
<reference evidence="1 2" key="1">
    <citation type="submission" date="2021-07" db="EMBL/GenBank/DDBJ databases">
        <authorList>
            <consortium name="Genoscope - CEA"/>
            <person name="William W."/>
        </authorList>
    </citation>
    <scope>NUCLEOTIDE SEQUENCE [LARGE SCALE GENOMIC DNA]</scope>
</reference>
<feature type="non-terminal residue" evidence="1">
    <location>
        <position position="1"/>
    </location>
</feature>
<dbReference type="Proteomes" id="UP000694005">
    <property type="component" value="Chromosome A02"/>
</dbReference>
<dbReference type="EMBL" id="LS974618">
    <property type="protein sequence ID" value="CAG7892038.1"/>
    <property type="molecule type" value="Genomic_DNA"/>
</dbReference>
<organism evidence="1 2">
    <name type="scientific">Brassica campestris</name>
    <name type="common">Field mustard</name>
    <dbReference type="NCBI Taxonomy" id="3711"/>
    <lineage>
        <taxon>Eukaryota</taxon>
        <taxon>Viridiplantae</taxon>
        <taxon>Streptophyta</taxon>
        <taxon>Embryophyta</taxon>
        <taxon>Tracheophyta</taxon>
        <taxon>Spermatophyta</taxon>
        <taxon>Magnoliopsida</taxon>
        <taxon>eudicotyledons</taxon>
        <taxon>Gunneridae</taxon>
        <taxon>Pentapetalae</taxon>
        <taxon>rosids</taxon>
        <taxon>malvids</taxon>
        <taxon>Brassicales</taxon>
        <taxon>Brassicaceae</taxon>
        <taxon>Brassiceae</taxon>
        <taxon>Brassica</taxon>
    </lineage>
</organism>
<evidence type="ECO:0000313" key="2">
    <source>
        <dbReference type="Proteomes" id="UP000694005"/>
    </source>
</evidence>
<name>A0A8D9H351_BRACM</name>
<evidence type="ECO:0000313" key="1">
    <source>
        <dbReference type="EMBL" id="CAG7892038.1"/>
    </source>
</evidence>